<comment type="caution">
    <text evidence="1">The sequence shown here is derived from an EMBL/GenBank/DDBJ whole genome shotgun (WGS) entry which is preliminary data.</text>
</comment>
<dbReference type="EMBL" id="JASCQO010000038">
    <property type="protein sequence ID" value="MDI5934633.1"/>
    <property type="molecule type" value="Genomic_DNA"/>
</dbReference>
<dbReference type="InterPro" id="IPR007729">
    <property type="entry name" value="DGOK"/>
</dbReference>
<dbReference type="InterPro" id="IPR042257">
    <property type="entry name" value="DGOK_C"/>
</dbReference>
<proteinExistence type="predicted"/>
<dbReference type="Gene3D" id="3.30.420.310">
    <property type="entry name" value="2-keto-3-deoxy-galactonokinase, C-terminal domain"/>
    <property type="match status" value="1"/>
</dbReference>
<accession>A0ABT6VKX5</accession>
<name>A0ABT6VKX5_9GAMM</name>
<dbReference type="Proteomes" id="UP001244242">
    <property type="component" value="Unassembled WGS sequence"/>
</dbReference>
<keyword evidence="2" id="KW-1185">Reference proteome</keyword>
<dbReference type="InterPro" id="IPR043129">
    <property type="entry name" value="ATPase_NBD"/>
</dbReference>
<dbReference type="Gene3D" id="3.30.420.300">
    <property type="entry name" value="2-keto-3-deoxy-galactonokinase, substrate binding domain"/>
    <property type="match status" value="1"/>
</dbReference>
<sequence>MNADLNAAIAARLAWVAVDWGSSNLRAWAMTEDGQVLARSTSDKGMLSLTPETYETTLREVIGAWLPATGSVDVVVCGMAGARQGWREAAYLPIPTRLDDLARGTVTPPVADPRLRVHLLPGLSQGREESDRDAAGRDFDVMRGEETQLAGLVAGEPGFSGHVCLPGTHAKWARLEDGAVMGFETYLTGELYRLLAGQSVLHHSVGDDDLDAPACREAFVAAVRESHDAPEGFTRQLFALRAADLLDTTLPPGEARRARLAARLSGLAIGLELAGACRVLPADESVTLIGTEDLCRRYALALEALGNGSRYQDAETAVLAGLGLARTALRST</sequence>
<evidence type="ECO:0000313" key="1">
    <source>
        <dbReference type="EMBL" id="MDI5934633.1"/>
    </source>
</evidence>
<organism evidence="1 2">
    <name type="scientific">Halomonas kalidii</name>
    <dbReference type="NCBI Taxonomy" id="3043293"/>
    <lineage>
        <taxon>Bacteria</taxon>
        <taxon>Pseudomonadati</taxon>
        <taxon>Pseudomonadota</taxon>
        <taxon>Gammaproteobacteria</taxon>
        <taxon>Oceanospirillales</taxon>
        <taxon>Halomonadaceae</taxon>
        <taxon>Halomonas</taxon>
    </lineage>
</organism>
<gene>
    <name evidence="1" type="ORF">QLQ84_12630</name>
</gene>
<dbReference type="InterPro" id="IPR042258">
    <property type="entry name" value="DGOK_N"/>
</dbReference>
<dbReference type="Pfam" id="PF05035">
    <property type="entry name" value="DGOK"/>
    <property type="match status" value="1"/>
</dbReference>
<protein>
    <submittedName>
        <fullName evidence="1">2-dehydro-3-deoxygalactonokinase</fullName>
    </submittedName>
</protein>
<reference evidence="1 2" key="1">
    <citation type="submission" date="2023-04" db="EMBL/GenBank/DDBJ databases">
        <title>Halomonas strains isolated from rhizosphere soil.</title>
        <authorList>
            <person name="Xu L."/>
            <person name="Sun J.-Q."/>
        </authorList>
    </citation>
    <scope>NUCLEOTIDE SEQUENCE [LARGE SCALE GENOMIC DNA]</scope>
    <source>
        <strain evidence="1 2">LN1S58</strain>
    </source>
</reference>
<evidence type="ECO:0000313" key="2">
    <source>
        <dbReference type="Proteomes" id="UP001244242"/>
    </source>
</evidence>
<dbReference type="SUPFAM" id="SSF53067">
    <property type="entry name" value="Actin-like ATPase domain"/>
    <property type="match status" value="1"/>
</dbReference>
<dbReference type="RefSeq" id="WP_282722110.1">
    <property type="nucleotide sequence ID" value="NZ_JASCQO010000038.1"/>
</dbReference>